<dbReference type="Proteomes" id="UP001516061">
    <property type="component" value="Unassembled WGS sequence"/>
</dbReference>
<comment type="caution">
    <text evidence="6">The sequence shown here is derived from an EMBL/GenBank/DDBJ whole genome shotgun (WGS) entry which is preliminary data.</text>
</comment>
<keyword evidence="7" id="KW-1185">Reference proteome</keyword>
<keyword evidence="6" id="KW-0645">Protease</keyword>
<dbReference type="InterPro" id="IPR035952">
    <property type="entry name" value="Rhomboid-like_sf"/>
</dbReference>
<dbReference type="RefSeq" id="WP_173805508.1">
    <property type="nucleotide sequence ID" value="NZ_JABSNM010000008.1"/>
</dbReference>
<evidence type="ECO:0000256" key="4">
    <source>
        <dbReference type="ARBA" id="ARBA00023136"/>
    </source>
</evidence>
<keyword evidence="2 5" id="KW-0812">Transmembrane</keyword>
<keyword evidence="4 5" id="KW-0472">Membrane</keyword>
<keyword evidence="3 5" id="KW-1133">Transmembrane helix</keyword>
<dbReference type="InterPro" id="IPR023826">
    <property type="entry name" value="Rhom-like_SP_proteobac"/>
</dbReference>
<sequence>MARGLRLRRAVRGLAGAWRIGWSQVGALLALPAAAIGASPGLARQVLSWQPALVLVEPWRCWSAAWVHFSARHLMADLVGAVLVLLLGRVARLTRAAALAWALAWPLTHLSLLAVPALRRYGGLSGVLHAGVAVAVVMLVLEPGRTRAERQVGAALGLGLVAKVLSERPWAAALVQPPGWDIAIAPAAHAAGVLCGAACALLALAVRSRPSSPARPPGSSAG</sequence>
<dbReference type="Gene3D" id="1.20.1540.10">
    <property type="entry name" value="Rhomboid-like"/>
    <property type="match status" value="1"/>
</dbReference>
<feature type="transmembrane region" description="Helical" evidence="5">
    <location>
        <begin position="99"/>
        <end position="118"/>
    </location>
</feature>
<dbReference type="SUPFAM" id="SSF144091">
    <property type="entry name" value="Rhomboid-like"/>
    <property type="match status" value="1"/>
</dbReference>
<evidence type="ECO:0000313" key="6">
    <source>
        <dbReference type="EMBL" id="NRT56509.1"/>
    </source>
</evidence>
<dbReference type="GO" id="GO:0008233">
    <property type="term" value="F:peptidase activity"/>
    <property type="evidence" value="ECO:0007669"/>
    <property type="project" value="UniProtKB-KW"/>
</dbReference>
<keyword evidence="6" id="KW-0378">Hydrolase</keyword>
<evidence type="ECO:0000256" key="5">
    <source>
        <dbReference type="SAM" id="Phobius"/>
    </source>
</evidence>
<organism evidence="6 7">
    <name type="scientific">Sphaerotilus uruguayifluvii</name>
    <dbReference type="NCBI Taxonomy" id="2735897"/>
    <lineage>
        <taxon>Bacteria</taxon>
        <taxon>Pseudomonadati</taxon>
        <taxon>Pseudomonadota</taxon>
        <taxon>Betaproteobacteria</taxon>
        <taxon>Burkholderiales</taxon>
        <taxon>Sphaerotilaceae</taxon>
        <taxon>Sphaerotilus</taxon>
    </lineage>
</organism>
<accession>A0ABX2G2L1</accession>
<name>A0ABX2G2L1_9BURK</name>
<dbReference type="EMBL" id="JABSNM010000008">
    <property type="protein sequence ID" value="NRT56509.1"/>
    <property type="molecule type" value="Genomic_DNA"/>
</dbReference>
<evidence type="ECO:0000256" key="2">
    <source>
        <dbReference type="ARBA" id="ARBA00022692"/>
    </source>
</evidence>
<protein>
    <submittedName>
        <fullName evidence="6">Rhomboid family GlyGly-CTERM serine protease</fullName>
    </submittedName>
</protein>
<evidence type="ECO:0000256" key="1">
    <source>
        <dbReference type="ARBA" id="ARBA00004141"/>
    </source>
</evidence>
<feature type="transmembrane region" description="Helical" evidence="5">
    <location>
        <begin position="124"/>
        <end position="141"/>
    </location>
</feature>
<evidence type="ECO:0000256" key="3">
    <source>
        <dbReference type="ARBA" id="ARBA00022989"/>
    </source>
</evidence>
<feature type="transmembrane region" description="Helical" evidence="5">
    <location>
        <begin position="67"/>
        <end position="87"/>
    </location>
</feature>
<gene>
    <name evidence="6" type="ORF">HNQ01_002252</name>
</gene>
<dbReference type="NCBIfam" id="TIGR03902">
    <property type="entry name" value="rhom_GG_sort"/>
    <property type="match status" value="1"/>
</dbReference>
<proteinExistence type="predicted"/>
<evidence type="ECO:0000313" key="7">
    <source>
        <dbReference type="Proteomes" id="UP001516061"/>
    </source>
</evidence>
<reference evidence="6 7" key="1">
    <citation type="submission" date="2020-05" db="EMBL/GenBank/DDBJ databases">
        <title>Genomic Encyclopedia of Type Strains, Phase IV (KMG-V): Genome sequencing to study the core and pangenomes of soil and plant-associated prokaryotes.</title>
        <authorList>
            <person name="Whitman W."/>
        </authorList>
    </citation>
    <scope>NUCLEOTIDE SEQUENCE [LARGE SCALE GENOMIC DNA]</scope>
    <source>
        <strain evidence="6 7">C29</strain>
    </source>
</reference>
<dbReference type="GO" id="GO:0006508">
    <property type="term" value="P:proteolysis"/>
    <property type="evidence" value="ECO:0007669"/>
    <property type="project" value="UniProtKB-KW"/>
</dbReference>
<comment type="subcellular location">
    <subcellularLocation>
        <location evidence="1">Membrane</location>
        <topology evidence="1">Multi-pass membrane protein</topology>
    </subcellularLocation>
</comment>